<comment type="caution">
    <text evidence="9">The sequence shown here is derived from an EMBL/GenBank/DDBJ whole genome shotgun (WGS) entry which is preliminary data.</text>
</comment>
<keyword evidence="4 7" id="KW-0812">Transmembrane</keyword>
<sequence length="548" mass="60444">MTSTARLFTPAAVISVLGLIALPVGLVLVAFAQELSQLTATQLRNFAAAPGLSQATLYSLLLAALAPLFACYLALAVSAGAAQRTPVWLSPLLSMPHLAFAVGLVFLFSPGGWLVRAIHGVSGAFAIPPDGAFLPERSLPTLFTVLLLKEVPFLVLMIHSACSQLPVERYRQVGQSLGYSRTTVWWQVVVPELLRRLTLPMAAVIVYSVSVVDIPLLVGPNVPGVLAQEVFSWQQDFAPDAATHALLGSVLLLSLTLCLLGLNRLHQPFYRWALVRVWRRGLTAPGILRQLGRGGMGVARLWLPLMVAMTLAMLTALVLWSMASGWFYPQWLPDSLSVALWRREWGYIWPIVWTTLLIAIPCACVALVAALVCLEVQNKQRWPQWLVLLALLVPQLPLVVGWQYSASAYHLTPHVGWVFWAHCVFAFPYAYLVVAGDYQRYDRHWLLVGQSLGYSPLKCWFTLMLPMLRRPVLYGWVIAFSVSVAQYLPTQMLGAGRVVTVTTEAVSVSSGGDRQLLSFYALWQFILPLIALLLVAAYLALVSRRRNA</sequence>
<comment type="subcellular location">
    <subcellularLocation>
        <location evidence="1">Cell membrane</location>
        <topology evidence="1">Multi-pass membrane protein</topology>
    </subcellularLocation>
</comment>
<protein>
    <submittedName>
        <fullName evidence="9">ABC transporter permease</fullName>
    </submittedName>
</protein>
<feature type="transmembrane region" description="Helical" evidence="7">
    <location>
        <begin position="139"/>
        <end position="162"/>
    </location>
</feature>
<evidence type="ECO:0000256" key="4">
    <source>
        <dbReference type="ARBA" id="ARBA00022692"/>
    </source>
</evidence>
<gene>
    <name evidence="9" type="ORF">ACFOEB_14285</name>
</gene>
<proteinExistence type="predicted"/>
<name>A0ABV7HRH1_9GAMM</name>
<evidence type="ECO:0000256" key="6">
    <source>
        <dbReference type="ARBA" id="ARBA00023136"/>
    </source>
</evidence>
<dbReference type="CDD" id="cd06261">
    <property type="entry name" value="TM_PBP2"/>
    <property type="match status" value="1"/>
</dbReference>
<accession>A0ABV7HRH1</accession>
<evidence type="ECO:0000256" key="1">
    <source>
        <dbReference type="ARBA" id="ARBA00004651"/>
    </source>
</evidence>
<dbReference type="PANTHER" id="PTHR30183">
    <property type="entry name" value="MOLYBDENUM TRANSPORT SYSTEM PERMEASE PROTEIN MODB"/>
    <property type="match status" value="1"/>
</dbReference>
<feature type="transmembrane region" description="Helical" evidence="7">
    <location>
        <begin position="520"/>
        <end position="542"/>
    </location>
</feature>
<dbReference type="SUPFAM" id="SSF161098">
    <property type="entry name" value="MetI-like"/>
    <property type="match status" value="2"/>
</dbReference>
<feature type="transmembrane region" description="Helical" evidence="7">
    <location>
        <begin position="347"/>
        <end position="373"/>
    </location>
</feature>
<evidence type="ECO:0000259" key="8">
    <source>
        <dbReference type="PROSITE" id="PS50928"/>
    </source>
</evidence>
<feature type="domain" description="ABC transmembrane type-1" evidence="8">
    <location>
        <begin position="52"/>
        <end position="263"/>
    </location>
</feature>
<dbReference type="RefSeq" id="WP_382417584.1">
    <property type="nucleotide sequence ID" value="NZ_AP031500.1"/>
</dbReference>
<evidence type="ECO:0000256" key="2">
    <source>
        <dbReference type="ARBA" id="ARBA00022448"/>
    </source>
</evidence>
<evidence type="ECO:0000313" key="10">
    <source>
        <dbReference type="Proteomes" id="UP001595548"/>
    </source>
</evidence>
<dbReference type="Proteomes" id="UP001595548">
    <property type="component" value="Unassembled WGS sequence"/>
</dbReference>
<dbReference type="InterPro" id="IPR000515">
    <property type="entry name" value="MetI-like"/>
</dbReference>
<reference evidence="10" key="1">
    <citation type="journal article" date="2019" name="Int. J. Syst. Evol. Microbiol.">
        <title>The Global Catalogue of Microorganisms (GCM) 10K type strain sequencing project: providing services to taxonomists for standard genome sequencing and annotation.</title>
        <authorList>
            <consortium name="The Broad Institute Genomics Platform"/>
            <consortium name="The Broad Institute Genome Sequencing Center for Infectious Disease"/>
            <person name="Wu L."/>
            <person name="Ma J."/>
        </authorList>
    </citation>
    <scope>NUCLEOTIDE SEQUENCE [LARGE SCALE GENOMIC DNA]</scope>
    <source>
        <strain evidence="10">KCTC 52141</strain>
    </source>
</reference>
<dbReference type="InterPro" id="IPR035906">
    <property type="entry name" value="MetI-like_sf"/>
</dbReference>
<dbReference type="PANTHER" id="PTHR30183:SF6">
    <property type="entry name" value="INNER MEMBRANE ABC TRANSPORTER PERMEASE PROTEIN YNJC"/>
    <property type="match status" value="1"/>
</dbReference>
<keyword evidence="10" id="KW-1185">Reference proteome</keyword>
<dbReference type="PROSITE" id="PS50928">
    <property type="entry name" value="ABC_TM1"/>
    <property type="match status" value="1"/>
</dbReference>
<dbReference type="Gene3D" id="1.10.3720.10">
    <property type="entry name" value="MetI-like"/>
    <property type="match status" value="2"/>
</dbReference>
<dbReference type="EMBL" id="JBHRTL010000030">
    <property type="protein sequence ID" value="MFC3156377.1"/>
    <property type="molecule type" value="Genomic_DNA"/>
</dbReference>
<keyword evidence="2" id="KW-0813">Transport</keyword>
<feature type="transmembrane region" description="Helical" evidence="7">
    <location>
        <begin position="98"/>
        <end position="119"/>
    </location>
</feature>
<feature type="transmembrane region" description="Helical" evidence="7">
    <location>
        <begin position="417"/>
        <end position="434"/>
    </location>
</feature>
<feature type="transmembrane region" description="Helical" evidence="7">
    <location>
        <begin position="197"/>
        <end position="218"/>
    </location>
</feature>
<evidence type="ECO:0000256" key="7">
    <source>
        <dbReference type="SAM" id="Phobius"/>
    </source>
</evidence>
<feature type="transmembrane region" description="Helical" evidence="7">
    <location>
        <begin position="56"/>
        <end position="77"/>
    </location>
</feature>
<feature type="transmembrane region" description="Helical" evidence="7">
    <location>
        <begin position="471"/>
        <end position="488"/>
    </location>
</feature>
<keyword evidence="6 7" id="KW-0472">Membrane</keyword>
<evidence type="ECO:0000256" key="5">
    <source>
        <dbReference type="ARBA" id="ARBA00022989"/>
    </source>
</evidence>
<evidence type="ECO:0000256" key="3">
    <source>
        <dbReference type="ARBA" id="ARBA00022475"/>
    </source>
</evidence>
<feature type="transmembrane region" description="Helical" evidence="7">
    <location>
        <begin position="385"/>
        <end position="405"/>
    </location>
</feature>
<feature type="transmembrane region" description="Helical" evidence="7">
    <location>
        <begin position="301"/>
        <end position="327"/>
    </location>
</feature>
<keyword evidence="5 7" id="KW-1133">Transmembrane helix</keyword>
<feature type="transmembrane region" description="Helical" evidence="7">
    <location>
        <begin position="241"/>
        <end position="262"/>
    </location>
</feature>
<evidence type="ECO:0000313" key="9">
    <source>
        <dbReference type="EMBL" id="MFC3156377.1"/>
    </source>
</evidence>
<organism evidence="9 10">
    <name type="scientific">Gilvimarinus japonicus</name>
    <dbReference type="NCBI Taxonomy" id="1796469"/>
    <lineage>
        <taxon>Bacteria</taxon>
        <taxon>Pseudomonadati</taxon>
        <taxon>Pseudomonadota</taxon>
        <taxon>Gammaproteobacteria</taxon>
        <taxon>Cellvibrionales</taxon>
        <taxon>Cellvibrionaceae</taxon>
        <taxon>Gilvimarinus</taxon>
    </lineage>
</organism>
<keyword evidence="3" id="KW-1003">Cell membrane</keyword>